<comment type="subcellular location">
    <subcellularLocation>
        <location evidence="1">Golgi apparatus membrane</location>
        <topology evidence="1">Single-pass type II membrane protein</topology>
    </subcellularLocation>
</comment>
<keyword evidence="5" id="KW-0333">Golgi apparatus</keyword>
<evidence type="ECO:0000256" key="5">
    <source>
        <dbReference type="ARBA" id="ARBA00023034"/>
    </source>
</evidence>
<evidence type="ECO:0000259" key="7">
    <source>
        <dbReference type="Pfam" id="PF03016"/>
    </source>
</evidence>
<evidence type="ECO:0000256" key="2">
    <source>
        <dbReference type="ARBA" id="ARBA00010271"/>
    </source>
</evidence>
<feature type="compositionally biased region" description="Low complexity" evidence="6">
    <location>
        <begin position="510"/>
        <end position="520"/>
    </location>
</feature>
<reference evidence="8" key="1">
    <citation type="journal article" date="2018" name="Data Brief">
        <title>Genome sequence data from 17 accessions of Ensete ventricosum, a staple food crop for millions in Ethiopia.</title>
        <authorList>
            <person name="Yemataw Z."/>
            <person name="Muzemil S."/>
            <person name="Ambachew D."/>
            <person name="Tripathi L."/>
            <person name="Tesfaye K."/>
            <person name="Chala A."/>
            <person name="Farbos A."/>
            <person name="O'Neill P."/>
            <person name="Moore K."/>
            <person name="Grant M."/>
            <person name="Studholme D.J."/>
        </authorList>
    </citation>
    <scope>NUCLEOTIDE SEQUENCE [LARGE SCALE GENOMIC DNA]</scope>
    <source>
        <tissue evidence="8">Leaf</tissue>
    </source>
</reference>
<accession>A0A445MDB1</accession>
<dbReference type="GO" id="GO:0016757">
    <property type="term" value="F:glycosyltransferase activity"/>
    <property type="evidence" value="ECO:0007669"/>
    <property type="project" value="UniProtKB-KW"/>
</dbReference>
<dbReference type="InterPro" id="IPR040911">
    <property type="entry name" value="Exostosin_GT47"/>
</dbReference>
<evidence type="ECO:0000256" key="3">
    <source>
        <dbReference type="ARBA" id="ARBA00022676"/>
    </source>
</evidence>
<dbReference type="PANTHER" id="PTHR11062">
    <property type="entry name" value="EXOSTOSIN HEPARAN SULFATE GLYCOSYLTRANSFERASE -RELATED"/>
    <property type="match status" value="1"/>
</dbReference>
<keyword evidence="4" id="KW-0812">Transmembrane</keyword>
<evidence type="ECO:0000256" key="1">
    <source>
        <dbReference type="ARBA" id="ARBA00004323"/>
    </source>
</evidence>
<dbReference type="EMBL" id="KV875649">
    <property type="protein sequence ID" value="RZR72231.1"/>
    <property type="molecule type" value="Genomic_DNA"/>
</dbReference>
<dbReference type="GO" id="GO:0000139">
    <property type="term" value="C:Golgi membrane"/>
    <property type="evidence" value="ECO:0007669"/>
    <property type="project" value="UniProtKB-SubCell"/>
</dbReference>
<organism evidence="8">
    <name type="scientific">Ensete ventricosum</name>
    <name type="common">Abyssinian banana</name>
    <name type="synonym">Musa ensete</name>
    <dbReference type="NCBI Taxonomy" id="4639"/>
    <lineage>
        <taxon>Eukaryota</taxon>
        <taxon>Viridiplantae</taxon>
        <taxon>Streptophyta</taxon>
        <taxon>Embryophyta</taxon>
        <taxon>Tracheophyta</taxon>
        <taxon>Spermatophyta</taxon>
        <taxon>Magnoliopsida</taxon>
        <taxon>Liliopsida</taxon>
        <taxon>Zingiberales</taxon>
        <taxon>Musaceae</taxon>
        <taxon>Ensete</taxon>
    </lineage>
</organism>
<keyword evidence="3" id="KW-0328">Glycosyltransferase</keyword>
<gene>
    <name evidence="8" type="ORF">BHM03_00011507</name>
</gene>
<evidence type="ECO:0000256" key="4">
    <source>
        <dbReference type="ARBA" id="ARBA00022968"/>
    </source>
</evidence>
<feature type="region of interest" description="Disordered" evidence="6">
    <location>
        <begin position="495"/>
        <end position="574"/>
    </location>
</feature>
<dbReference type="Proteomes" id="UP000290560">
    <property type="component" value="Unassembled WGS sequence"/>
</dbReference>
<feature type="compositionally biased region" description="Basic residues" evidence="6">
    <location>
        <begin position="538"/>
        <end position="549"/>
    </location>
</feature>
<evidence type="ECO:0000256" key="6">
    <source>
        <dbReference type="SAM" id="MobiDB-lite"/>
    </source>
</evidence>
<evidence type="ECO:0000313" key="8">
    <source>
        <dbReference type="EMBL" id="RZR72231.1"/>
    </source>
</evidence>
<dbReference type="PANTHER" id="PTHR11062:SF59">
    <property type="entry name" value="EXOSTOSIN FAMILY PROTEIN"/>
    <property type="match status" value="1"/>
</dbReference>
<sequence length="865" mass="96748">MPPGSSELEVWKTPVQPSNARHKLSMSVMSAITADTPPHKVSVSLSLSQSSASAHAKPVVISSDTLSLDKEANGIAAVEEAIHDGGPDEGDAAGDAHRAPLDPASSVVVPAWPDADRTRFPRAPSSTGTQDRISQRLRLRHRTLTPPQRPHFLLSHLQMGSFANRDGGVNEGFITEDSDMDTPNYSKSYAALGTRLHDSRANMGAKFQPRILVGGQLLRTWWVGGRTRVPRTTKPSQAGHSQVNRLGSKLKPRLLRQLVPEMASLTLLLAQDAKRSIEAIGVEKRVGRKTVDRLTNATATIKPHDLAGLHKHKWLVKYDICGQGRGIQKIWSDDISKRELGPISTWKDSLVPVSSETGEGHPFTKEWSANDKGNGQLAAGALSSPLPLSLPPFPLLANHFSYYDLLLLLVFPSSHRIFGPPAMAALDLRAAARRPRRGRTMSHWRRRITAVALLSSAVTALLAFTMPYPLALGLIFPLGPLSSAGTSFDEYEPLPPSPSLVRLTPNEPAVSTSNSVSSSSLFAPPTVLRNRSQPPPAVRKRSKRRRSKRREPPPVVRNLDLPARKSNPSDVKVPSLRRELAKREIQNPPVVLDDPDLYAPLFKNVSVFKRSYELMEGILKVYIYQDGPTPIFHTPELRGIYASEGWFMKLMEENKQYTTRDPKGIFIRGRDVSLPETTIRDPKKPLRYVGGNRVSQRSILAFFAGNMHGRVRPILLKHWGDKDEDMRIYGPLPNRVSRQMSYVQHMKASKFCICPMGYEVNSPRIVESIYYECVPVIIADNFVLPFEELLDWSAFSVVVAEKDIPNLKNILLGVSLRRYIRMHTCVQKLQRHFLWHAKPLRYDIFHMILHSIWFNRLNQIQLQQE</sequence>
<protein>
    <recommendedName>
        <fullName evidence="7">Exostosin GT47 domain-containing protein</fullName>
    </recommendedName>
</protein>
<dbReference type="InterPro" id="IPR004263">
    <property type="entry name" value="Exostosin"/>
</dbReference>
<proteinExistence type="inferred from homology"/>
<feature type="domain" description="Exostosin GT47" evidence="7">
    <location>
        <begin position="665"/>
        <end position="811"/>
    </location>
</feature>
<keyword evidence="3" id="KW-0808">Transferase</keyword>
<comment type="similarity">
    <text evidence="2">Belongs to the glycosyltransferase 47 family.</text>
</comment>
<name>A0A445MDB1_ENSVE</name>
<keyword evidence="4" id="KW-0735">Signal-anchor</keyword>
<dbReference type="AlphaFoldDB" id="A0A445MDB1"/>
<dbReference type="Pfam" id="PF03016">
    <property type="entry name" value="Exostosin_GT47"/>
    <property type="match status" value="1"/>
</dbReference>